<organism evidence="1 2">
    <name type="scientific">Alicyclobacillus acidocaldarius (strain Tc-4-1)</name>
    <name type="common">Bacillus acidocaldarius</name>
    <dbReference type="NCBI Taxonomy" id="1048834"/>
    <lineage>
        <taxon>Bacteria</taxon>
        <taxon>Bacillati</taxon>
        <taxon>Bacillota</taxon>
        <taxon>Bacilli</taxon>
        <taxon>Bacillales</taxon>
        <taxon>Alicyclobacillaceae</taxon>
        <taxon>Alicyclobacillus</taxon>
    </lineage>
</organism>
<reference evidence="2" key="2">
    <citation type="submission" date="2011-06" db="EMBL/GenBank/DDBJ databases">
        <title>The complete genome sequence of Alicyclobacillus acidocaldarius sp. Tc-4-1.</title>
        <authorList>
            <person name="Chen Y."/>
            <person name="He Y."/>
            <person name="Dong Z."/>
            <person name="Hu S."/>
        </authorList>
    </citation>
    <scope>NUCLEOTIDE SEQUENCE [LARGE SCALE GENOMIC DNA]</scope>
    <source>
        <strain evidence="2">Tc-4-1</strain>
    </source>
</reference>
<accession>F8IDX8</accession>
<dbReference type="AlphaFoldDB" id="F8IDX8"/>
<sequence>MATTSSSLGQVLLELLLLGLQRFVEHTCISLTSGVTV</sequence>
<dbReference type="Proteomes" id="UP000000292">
    <property type="component" value="Chromosome"/>
</dbReference>
<protein>
    <submittedName>
        <fullName evidence="1">Uncharacterized protein</fullName>
    </submittedName>
</protein>
<evidence type="ECO:0000313" key="2">
    <source>
        <dbReference type="Proteomes" id="UP000000292"/>
    </source>
</evidence>
<dbReference type="KEGG" id="aad:TC41_0674"/>
<dbReference type="PATRIC" id="fig|1048834.4.peg.636"/>
<gene>
    <name evidence="1" type="ordered locus">TC41_0674</name>
</gene>
<dbReference type="EMBL" id="CP002902">
    <property type="protein sequence ID" value="AEJ42632.1"/>
    <property type="molecule type" value="Genomic_DNA"/>
</dbReference>
<dbReference type="HOGENOM" id="CLU_3339203_0_0_9"/>
<evidence type="ECO:0000313" key="1">
    <source>
        <dbReference type="EMBL" id="AEJ42632.1"/>
    </source>
</evidence>
<reference evidence="1 2" key="1">
    <citation type="journal article" date="2011" name="J. Bacteriol.">
        <title>Complete Genome Sequence of Alicyclobacillus acidocaldarius Strain Tc-4-1.</title>
        <authorList>
            <person name="Chen Y."/>
            <person name="He Y."/>
            <person name="Zhang B."/>
            <person name="Yang J."/>
            <person name="Li W."/>
            <person name="Dong Z."/>
            <person name="Hu S."/>
        </authorList>
    </citation>
    <scope>NUCLEOTIDE SEQUENCE [LARGE SCALE GENOMIC DNA]</scope>
    <source>
        <strain evidence="1 2">Tc-4-1</strain>
    </source>
</reference>
<name>F8IDX8_ALIAT</name>
<proteinExistence type="predicted"/>